<dbReference type="InterPro" id="IPR044672">
    <property type="entry name" value="MOCS2A"/>
</dbReference>
<evidence type="ECO:0000313" key="4">
    <source>
        <dbReference type="EMBL" id="MCP2160924.1"/>
    </source>
</evidence>
<evidence type="ECO:0000256" key="3">
    <source>
        <dbReference type="ARBA" id="ARBA00024247"/>
    </source>
</evidence>
<keyword evidence="5" id="KW-1185">Reference proteome</keyword>
<sequence length="88" mass="9551">MTGSTRRRVEVRYFAAAEAAAGLHSEVVEIEPSTTLTQLRDRLGHARPGLARVLDRSSFLRDSVVVRDHEAPLAEASLIEVLPPFAGG</sequence>
<gene>
    <name evidence="4" type="ORF">LX12_002111</name>
</gene>
<evidence type="ECO:0000256" key="2">
    <source>
        <dbReference type="ARBA" id="ARBA00024200"/>
    </source>
</evidence>
<keyword evidence="1" id="KW-0547">Nucleotide-binding</keyword>
<reference evidence="4 5" key="1">
    <citation type="submission" date="2022-06" db="EMBL/GenBank/DDBJ databases">
        <title>Genomic Encyclopedia of Archaeal and Bacterial Type Strains, Phase II (KMG-II): from individual species to whole genera.</title>
        <authorList>
            <person name="Goeker M."/>
        </authorList>
    </citation>
    <scope>NUCLEOTIDE SEQUENCE [LARGE SCALE GENOMIC DNA]</scope>
    <source>
        <strain evidence="4 5">DSM 45037</strain>
    </source>
</reference>
<accession>A0ABT1H105</accession>
<dbReference type="PANTHER" id="PTHR33359">
    <property type="entry name" value="MOLYBDOPTERIN SYNTHASE SULFUR CARRIER SUBUNIT"/>
    <property type="match status" value="1"/>
</dbReference>
<dbReference type="RefSeq" id="WP_253654478.1">
    <property type="nucleotide sequence ID" value="NZ_BAAAOE010000003.1"/>
</dbReference>
<dbReference type="PANTHER" id="PTHR33359:SF1">
    <property type="entry name" value="MOLYBDOPTERIN SYNTHASE SULFUR CARRIER SUBUNIT"/>
    <property type="match status" value="1"/>
</dbReference>
<dbReference type="InterPro" id="IPR003749">
    <property type="entry name" value="ThiS/MoaD-like"/>
</dbReference>
<dbReference type="Gene3D" id="3.10.20.30">
    <property type="match status" value="1"/>
</dbReference>
<dbReference type="EMBL" id="JAMTCG010000003">
    <property type="protein sequence ID" value="MCP2160924.1"/>
    <property type="molecule type" value="Genomic_DNA"/>
</dbReference>
<evidence type="ECO:0000256" key="1">
    <source>
        <dbReference type="ARBA" id="ARBA00022741"/>
    </source>
</evidence>
<dbReference type="InterPro" id="IPR016155">
    <property type="entry name" value="Mopterin_synth/thiamin_S_b"/>
</dbReference>
<dbReference type="Proteomes" id="UP001205740">
    <property type="component" value="Unassembled WGS sequence"/>
</dbReference>
<protein>
    <recommendedName>
        <fullName evidence="3">Molybdopterin synthase sulfur carrier subunit</fullName>
    </recommendedName>
</protein>
<dbReference type="SUPFAM" id="SSF54285">
    <property type="entry name" value="MoaD/ThiS"/>
    <property type="match status" value="1"/>
</dbReference>
<evidence type="ECO:0000313" key="5">
    <source>
        <dbReference type="Proteomes" id="UP001205740"/>
    </source>
</evidence>
<name>A0ABT1H105_9NOCA</name>
<dbReference type="Pfam" id="PF02597">
    <property type="entry name" value="ThiS"/>
    <property type="match status" value="1"/>
</dbReference>
<comment type="similarity">
    <text evidence="2">Belongs to the MoaD family.</text>
</comment>
<proteinExistence type="inferred from homology"/>
<comment type="caution">
    <text evidence="4">The sequence shown here is derived from an EMBL/GenBank/DDBJ whole genome shotgun (WGS) entry which is preliminary data.</text>
</comment>
<dbReference type="InterPro" id="IPR012675">
    <property type="entry name" value="Beta-grasp_dom_sf"/>
</dbReference>
<organism evidence="4 5">
    <name type="scientific">Williamsia serinedens</name>
    <dbReference type="NCBI Taxonomy" id="391736"/>
    <lineage>
        <taxon>Bacteria</taxon>
        <taxon>Bacillati</taxon>
        <taxon>Actinomycetota</taxon>
        <taxon>Actinomycetes</taxon>
        <taxon>Mycobacteriales</taxon>
        <taxon>Nocardiaceae</taxon>
        <taxon>Williamsia</taxon>
    </lineage>
</organism>